<keyword evidence="6" id="KW-1185">Reference proteome</keyword>
<dbReference type="Pfam" id="PF24850">
    <property type="entry name" value="CC_BshC"/>
    <property type="match status" value="1"/>
</dbReference>
<feature type="domain" description="Bacillithiol biosynthesis BshC C-terminal coiled-coil" evidence="4">
    <location>
        <begin position="385"/>
        <end position="542"/>
    </location>
</feature>
<feature type="domain" description="Bacillithiol biosynthesis BshC N-terminal Rossmann-like" evidence="3">
    <location>
        <begin position="1"/>
        <end position="382"/>
    </location>
</feature>
<evidence type="ECO:0000259" key="4">
    <source>
        <dbReference type="Pfam" id="PF24850"/>
    </source>
</evidence>
<comment type="similarity">
    <text evidence="2">Belongs to the BshC family.</text>
</comment>
<dbReference type="NCBIfam" id="TIGR03998">
    <property type="entry name" value="thiol_BshC"/>
    <property type="match status" value="1"/>
</dbReference>
<organism evidence="5 6">
    <name type="scientific">Cohnella lubricantis</name>
    <dbReference type="NCBI Taxonomy" id="2163172"/>
    <lineage>
        <taxon>Bacteria</taxon>
        <taxon>Bacillati</taxon>
        <taxon>Bacillota</taxon>
        <taxon>Bacilli</taxon>
        <taxon>Bacillales</taxon>
        <taxon>Paenibacillaceae</taxon>
        <taxon>Cohnella</taxon>
    </lineage>
</organism>
<dbReference type="EMBL" id="JACJVN010000028">
    <property type="protein sequence ID" value="MBB6677332.1"/>
    <property type="molecule type" value="Genomic_DNA"/>
</dbReference>
<dbReference type="RefSeq" id="WP_185178599.1">
    <property type="nucleotide sequence ID" value="NZ_CBCSEP010000004.1"/>
</dbReference>
<accession>A0A841T8S3</accession>
<dbReference type="AlphaFoldDB" id="A0A841T8S3"/>
<dbReference type="Pfam" id="PF10079">
    <property type="entry name" value="Rossmann-like_BshC"/>
    <property type="match status" value="1"/>
</dbReference>
<evidence type="ECO:0000313" key="5">
    <source>
        <dbReference type="EMBL" id="MBB6677332.1"/>
    </source>
</evidence>
<dbReference type="InterPro" id="IPR011199">
    <property type="entry name" value="Bacillithiol_biosynth_BshC"/>
</dbReference>
<evidence type="ECO:0000313" key="6">
    <source>
        <dbReference type="Proteomes" id="UP000574133"/>
    </source>
</evidence>
<evidence type="ECO:0000259" key="3">
    <source>
        <dbReference type="Pfam" id="PF10079"/>
    </source>
</evidence>
<proteinExistence type="inferred from homology"/>
<dbReference type="Proteomes" id="UP000574133">
    <property type="component" value="Unassembled WGS sequence"/>
</dbReference>
<sequence>MNLTPLEGLSSPSLAERYRMADPAVCGLFGSHPSNSQDWLGRADWLDRTEANRADRSQLASVLRAYQTRIGTHEAAVRAIDSLERDQALAVVGGQQAGLFGGALLIVYKALTVIQTAKYAEELLGRPVVPVFWIAGEDHDFDEANHVHIGSIEGQVKRIRIERPEGARHAVSRTELSSEQWAAAVEELSAALPDSEFKPALLDRLREQVADAPTLTIAFARLLSDWFGSDGLVLLDADDPALRRLEGSFFRRLIERNDEVEAALAEGDSRVRSLGWPVQAESAPGCANLFVHGDAGRVLLYKQNGRFADRRGEVSFERDELLRLADENPDRLSNNALTRPLMQDFALPVLATVLGPSEIAYWGQLGPAFARLEIEMPLIVPRQSFTYLEPGVVKLLEKYEVSPLDIIRRGDELKAQWLERQDQWQLEAKFAAVRERFAELYAPILDTVAQVESGLAKLGEANRDRIMQQIAYLQERAEDSVAKKHDAGLRQWDRMRFSLWPQGKPQERIYGAIHFLNRYGPDWLELWKQAPYDVTGGHRIVSE</sequence>
<dbReference type="GO" id="GO:0016874">
    <property type="term" value="F:ligase activity"/>
    <property type="evidence" value="ECO:0007669"/>
    <property type="project" value="UniProtKB-UniRule"/>
</dbReference>
<dbReference type="HAMAP" id="MF_01867">
    <property type="entry name" value="BshC"/>
    <property type="match status" value="1"/>
</dbReference>
<evidence type="ECO:0000256" key="1">
    <source>
        <dbReference type="ARBA" id="ARBA00022598"/>
    </source>
</evidence>
<comment type="function">
    <text evidence="2">Involved in bacillithiol (BSH) biosynthesis. May catalyze the last step of the pathway, the addition of cysteine to glucosamine malate (GlcN-Mal) to generate BSH.</text>
</comment>
<dbReference type="PIRSF" id="PIRSF012535">
    <property type="entry name" value="UCP012535"/>
    <property type="match status" value="1"/>
</dbReference>
<evidence type="ECO:0000256" key="2">
    <source>
        <dbReference type="HAMAP-Rule" id="MF_01867"/>
    </source>
</evidence>
<protein>
    <recommendedName>
        <fullName evidence="2">Putative cysteine ligase BshC</fullName>
        <ecNumber evidence="2">6.-.-.-</ecNumber>
    </recommendedName>
</protein>
<reference evidence="5 6" key="1">
    <citation type="submission" date="2020-08" db="EMBL/GenBank/DDBJ databases">
        <title>Cohnella phylogeny.</title>
        <authorList>
            <person name="Dunlap C."/>
        </authorList>
    </citation>
    <scope>NUCLEOTIDE SEQUENCE [LARGE SCALE GENOMIC DNA]</scope>
    <source>
        <strain evidence="5 6">DSM 103658</strain>
    </source>
</reference>
<name>A0A841T8S3_9BACL</name>
<keyword evidence="1 2" id="KW-0436">Ligase</keyword>
<dbReference type="InterPro" id="IPR055399">
    <property type="entry name" value="CC_BshC"/>
</dbReference>
<comment type="caution">
    <text evidence="5">The sequence shown here is derived from an EMBL/GenBank/DDBJ whole genome shotgun (WGS) entry which is preliminary data.</text>
</comment>
<gene>
    <name evidence="2 5" type="primary">bshC</name>
    <name evidence="5" type="ORF">H4Q31_08340</name>
</gene>
<dbReference type="EC" id="6.-.-.-" evidence="2"/>
<dbReference type="InterPro" id="IPR055398">
    <property type="entry name" value="Rossmann-like_BshC"/>
</dbReference>